<evidence type="ECO:0000313" key="4">
    <source>
        <dbReference type="EMBL" id="ETW82156.1"/>
    </source>
</evidence>
<dbReference type="eggNOG" id="KOG4389">
    <property type="taxonomic scope" value="Eukaryota"/>
</dbReference>
<protein>
    <submittedName>
        <fullName evidence="4">Esterase/Lipase</fullName>
    </submittedName>
</protein>
<dbReference type="PANTHER" id="PTHR43918">
    <property type="entry name" value="ACETYLCHOLINESTERASE"/>
    <property type="match status" value="1"/>
</dbReference>
<sequence length="514" mass="55727">MKWFLQIGSAVLLGVALGVEFGVVGVAFHNLSSSSRPTVRLDHGTFLENGSGNVSQFLGIPYALSPTGDRRLRLPKPHPPYNGTYNATTFGLLCPQQPVMPVTPNEELAQLLGALRSSGNAQGEDCGFQAEETAIYDGGVIVQTSLDLGLPVVYISMNYRLSAYGPLGGAEIKNAGVGNLGLQDYPKKVIIWGESAGAMSVGTHVLANDGNAEGLFRGGIMQSGSPLPVGDIMHGQKYYNLMVERTGCAGASDTLQCLRQVPYDVFQAASNSTPSIFDYQSMQLPWWPRADGVFLKENAQLLTEQGRVADMPFISGDCEDEGTFFSLSSHNVTTDYEARGYIASNYYPQSTADDINRLMALYPSDPAQGSPFDTGADNALSPQYKHLAALQGDLAFQAPRRFFLRARADAHQRIWAFLSKRLKSLPYMGSFHGSDNVYGSGNLDLVDFFVRFAHTLDPNVGAPRTGAVHWPRYSSASPALMTFLDGAVSLALSNDTYRSEGFELLTQLTLEHPF</sequence>
<dbReference type="EMBL" id="KI925458">
    <property type="protein sequence ID" value="ETW82156.1"/>
    <property type="molecule type" value="Genomic_DNA"/>
</dbReference>
<dbReference type="AlphaFoldDB" id="W4KAP5"/>
<dbReference type="Proteomes" id="UP000030671">
    <property type="component" value="Unassembled WGS sequence"/>
</dbReference>
<evidence type="ECO:0000256" key="2">
    <source>
        <dbReference type="ARBA" id="ARBA00022801"/>
    </source>
</evidence>
<dbReference type="RefSeq" id="XP_009546711.1">
    <property type="nucleotide sequence ID" value="XM_009548416.1"/>
</dbReference>
<dbReference type="InterPro" id="IPR050654">
    <property type="entry name" value="AChE-related_enzymes"/>
</dbReference>
<accession>W4KAP5</accession>
<dbReference type="InParanoid" id="W4KAP5"/>
<keyword evidence="5" id="KW-1185">Reference proteome</keyword>
<dbReference type="KEGG" id="hir:HETIRDRAFT_101349"/>
<gene>
    <name evidence="4" type="ORF">HETIRDRAFT_101349</name>
</gene>
<evidence type="ECO:0000313" key="5">
    <source>
        <dbReference type="Proteomes" id="UP000030671"/>
    </source>
</evidence>
<dbReference type="PANTHER" id="PTHR43918:SF4">
    <property type="entry name" value="CARBOXYLIC ESTER HYDROLASE"/>
    <property type="match status" value="1"/>
</dbReference>
<dbReference type="Gene3D" id="3.40.50.1820">
    <property type="entry name" value="alpha/beta hydrolase"/>
    <property type="match status" value="1"/>
</dbReference>
<reference evidence="4 5" key="1">
    <citation type="journal article" date="2012" name="New Phytol.">
        <title>Insight into trade-off between wood decay and parasitism from the genome of a fungal forest pathogen.</title>
        <authorList>
            <person name="Olson A."/>
            <person name="Aerts A."/>
            <person name="Asiegbu F."/>
            <person name="Belbahri L."/>
            <person name="Bouzid O."/>
            <person name="Broberg A."/>
            <person name="Canback B."/>
            <person name="Coutinho P.M."/>
            <person name="Cullen D."/>
            <person name="Dalman K."/>
            <person name="Deflorio G."/>
            <person name="van Diepen L.T."/>
            <person name="Dunand C."/>
            <person name="Duplessis S."/>
            <person name="Durling M."/>
            <person name="Gonthier P."/>
            <person name="Grimwood J."/>
            <person name="Fossdal C.G."/>
            <person name="Hansson D."/>
            <person name="Henrissat B."/>
            <person name="Hietala A."/>
            <person name="Himmelstrand K."/>
            <person name="Hoffmeister D."/>
            <person name="Hogberg N."/>
            <person name="James T.Y."/>
            <person name="Karlsson M."/>
            <person name="Kohler A."/>
            <person name="Kues U."/>
            <person name="Lee Y.H."/>
            <person name="Lin Y.C."/>
            <person name="Lind M."/>
            <person name="Lindquist E."/>
            <person name="Lombard V."/>
            <person name="Lucas S."/>
            <person name="Lunden K."/>
            <person name="Morin E."/>
            <person name="Murat C."/>
            <person name="Park J."/>
            <person name="Raffaello T."/>
            <person name="Rouze P."/>
            <person name="Salamov A."/>
            <person name="Schmutz J."/>
            <person name="Solheim H."/>
            <person name="Stahlberg J."/>
            <person name="Velez H."/>
            <person name="de Vries R.P."/>
            <person name="Wiebenga A."/>
            <person name="Woodward S."/>
            <person name="Yakovlev I."/>
            <person name="Garbelotto M."/>
            <person name="Martin F."/>
            <person name="Grigoriev I.V."/>
            <person name="Stenlid J."/>
        </authorList>
    </citation>
    <scope>NUCLEOTIDE SEQUENCE [LARGE SCALE GENOMIC DNA]</scope>
    <source>
        <strain evidence="4 5">TC 32-1</strain>
    </source>
</reference>
<organism evidence="4 5">
    <name type="scientific">Heterobasidion irregulare (strain TC 32-1)</name>
    <dbReference type="NCBI Taxonomy" id="747525"/>
    <lineage>
        <taxon>Eukaryota</taxon>
        <taxon>Fungi</taxon>
        <taxon>Dikarya</taxon>
        <taxon>Basidiomycota</taxon>
        <taxon>Agaricomycotina</taxon>
        <taxon>Agaricomycetes</taxon>
        <taxon>Russulales</taxon>
        <taxon>Bondarzewiaceae</taxon>
        <taxon>Heterobasidion</taxon>
        <taxon>Heterobasidion annosum species complex</taxon>
    </lineage>
</organism>
<dbReference type="SUPFAM" id="SSF53474">
    <property type="entry name" value="alpha/beta-Hydrolases"/>
    <property type="match status" value="1"/>
</dbReference>
<feature type="domain" description="Carboxylesterase type B" evidence="3">
    <location>
        <begin position="49"/>
        <end position="126"/>
    </location>
</feature>
<dbReference type="Pfam" id="PF00135">
    <property type="entry name" value="COesterase"/>
    <property type="match status" value="2"/>
</dbReference>
<name>W4KAP5_HETIT</name>
<dbReference type="HOGENOM" id="CLU_006586_10_6_1"/>
<proteinExistence type="inferred from homology"/>
<feature type="domain" description="Carboxylesterase type B" evidence="3">
    <location>
        <begin position="128"/>
        <end position="483"/>
    </location>
</feature>
<dbReference type="STRING" id="747525.W4KAP5"/>
<dbReference type="GO" id="GO:0052689">
    <property type="term" value="F:carboxylic ester hydrolase activity"/>
    <property type="evidence" value="ECO:0007669"/>
    <property type="project" value="TreeGrafter"/>
</dbReference>
<comment type="similarity">
    <text evidence="1">Belongs to the type-B carboxylesterase/lipase family.</text>
</comment>
<dbReference type="InterPro" id="IPR029058">
    <property type="entry name" value="AB_hydrolase_fold"/>
</dbReference>
<dbReference type="InterPro" id="IPR002018">
    <property type="entry name" value="CarbesteraseB"/>
</dbReference>
<dbReference type="OrthoDB" id="408631at2759"/>
<dbReference type="GeneID" id="20665761"/>
<evidence type="ECO:0000259" key="3">
    <source>
        <dbReference type="Pfam" id="PF00135"/>
    </source>
</evidence>
<evidence type="ECO:0000256" key="1">
    <source>
        <dbReference type="ARBA" id="ARBA00005964"/>
    </source>
</evidence>
<keyword evidence="2" id="KW-0378">Hydrolase</keyword>